<accession>A0A2G4T385</accession>
<evidence type="ECO:0000256" key="5">
    <source>
        <dbReference type="PIRSR" id="PIRSR623088-3"/>
    </source>
</evidence>
<reference evidence="9 10" key="1">
    <citation type="journal article" date="2016" name="Proc. Natl. Acad. Sci. U.S.A.">
        <title>Lipid metabolic changes in an early divergent fungus govern the establishment of a mutualistic symbiosis with endobacteria.</title>
        <authorList>
            <person name="Lastovetsky O.A."/>
            <person name="Gaspar M.L."/>
            <person name="Mondo S.J."/>
            <person name="LaButti K.M."/>
            <person name="Sandor L."/>
            <person name="Grigoriev I.V."/>
            <person name="Henry S.A."/>
            <person name="Pawlowska T.E."/>
        </authorList>
    </citation>
    <scope>NUCLEOTIDE SEQUENCE [LARGE SCALE GENOMIC DNA]</scope>
    <source>
        <strain evidence="9 10">ATCC 52813</strain>
    </source>
</reference>
<dbReference type="InterPro" id="IPR023088">
    <property type="entry name" value="PDEase"/>
</dbReference>
<dbReference type="InterPro" id="IPR002073">
    <property type="entry name" value="PDEase_catalytic_dom"/>
</dbReference>
<dbReference type="RefSeq" id="XP_023469190.1">
    <property type="nucleotide sequence ID" value="XM_023608238.1"/>
</dbReference>
<evidence type="ECO:0000313" key="9">
    <source>
        <dbReference type="EMBL" id="PHZ15482.1"/>
    </source>
</evidence>
<dbReference type="EC" id="3.1.4.-" evidence="6"/>
<dbReference type="GO" id="GO:0046872">
    <property type="term" value="F:metal ion binding"/>
    <property type="evidence" value="ECO:0007669"/>
    <property type="project" value="UniProtKB-KW"/>
</dbReference>
<dbReference type="InterPro" id="IPR003607">
    <property type="entry name" value="HD/PDEase_dom"/>
</dbReference>
<feature type="active site" description="Proton donor" evidence="3">
    <location>
        <position position="270"/>
    </location>
</feature>
<feature type="compositionally biased region" description="Polar residues" evidence="7">
    <location>
        <begin position="560"/>
        <end position="592"/>
    </location>
</feature>
<dbReference type="Pfam" id="PF00233">
    <property type="entry name" value="PDEase_I"/>
    <property type="match status" value="1"/>
</dbReference>
<keyword evidence="2 6" id="KW-0378">Hydrolase</keyword>
<feature type="binding site" evidence="5">
    <location>
        <position position="449"/>
    </location>
    <ligand>
        <name>Zn(2+)</name>
        <dbReference type="ChEBI" id="CHEBI:29105"/>
        <label>1</label>
    </ligand>
</feature>
<feature type="binding site" evidence="4">
    <location>
        <position position="449"/>
    </location>
    <ligand>
        <name>AMP</name>
        <dbReference type="ChEBI" id="CHEBI:456215"/>
    </ligand>
</feature>
<dbReference type="PROSITE" id="PS00126">
    <property type="entry name" value="PDEASE_I_1"/>
    <property type="match status" value="1"/>
</dbReference>
<feature type="binding site" evidence="4">
    <location>
        <position position="500"/>
    </location>
    <ligand>
        <name>AMP</name>
        <dbReference type="ChEBI" id="CHEBI:456215"/>
    </ligand>
</feature>
<evidence type="ECO:0000259" key="8">
    <source>
        <dbReference type="PROSITE" id="PS51845"/>
    </source>
</evidence>
<feature type="binding site" evidence="4">
    <location>
        <begin position="270"/>
        <end position="274"/>
    </location>
    <ligand>
        <name>AMP</name>
        <dbReference type="ChEBI" id="CHEBI:456215"/>
    </ligand>
</feature>
<sequence length="592" mass="68106">MKTFSPKHCSVVIYNDHKDDDLLPLSLFISIYKSVVIKHDKTEVIQELRSYHCHHPVLLLIDTESGINECPELLSTVVRFIREGLLINTIPIVCSTLDCPHFMVKCINEGAADYVIKPPSEDVIKTLFLNVARYNTNTIINQDVQQETCRLAEYGKVWPKFKERLKSVFLQETWLSKIIAEYYTPKPTVHRSSMKSMLEDRKEYLKSQICSWNFLPLDLELKDLVEVVYLILNQVLTSFDELKSLCVPSSDLYHFIFDICNSYHGTNPYHNFRHAVDVLQANYYFLCKMGLLKPMYPSNEFTFGHSQNPVIRLMTPLDIFALLMASIGHDVGHPGVNNNFMITASTPLAIIYNDKSVLESFHAMSFFHLLQDNCFSQLTDLKTYPNYCTFRKIVVNSILATDMSLHDDYVQKINDQAKRIRENAIDPTDNAAAEREKIILCGALIKCADISNCARPFESAKRWAEILAEEFFEQGELEKEFGLNVLPINERGKVPLEDFQLSFKRFIALKLFEAVSSVTEDMQFTVDIIYDNINTWENMKKKQEIDLKFKQDVKTEQHSDMTPNNSISPNQVSSFDSKVPSQQRSSRSGMNP</sequence>
<evidence type="ECO:0000256" key="6">
    <source>
        <dbReference type="RuleBase" id="RU363067"/>
    </source>
</evidence>
<dbReference type="PANTHER" id="PTHR11347">
    <property type="entry name" value="CYCLIC NUCLEOTIDE PHOSPHODIESTERASE"/>
    <property type="match status" value="1"/>
</dbReference>
<evidence type="ECO:0000256" key="7">
    <source>
        <dbReference type="SAM" id="MobiDB-lite"/>
    </source>
</evidence>
<keyword evidence="10" id="KW-1185">Reference proteome</keyword>
<dbReference type="InterPro" id="IPR036971">
    <property type="entry name" value="PDEase_catalytic_dom_sf"/>
</dbReference>
<protein>
    <recommendedName>
        <fullName evidence="6">Phosphodiesterase</fullName>
        <ecNumber evidence="6">3.1.4.-</ecNumber>
    </recommendedName>
</protein>
<feature type="binding site" evidence="5">
    <location>
        <position position="330"/>
    </location>
    <ligand>
        <name>Zn(2+)</name>
        <dbReference type="ChEBI" id="CHEBI:29105"/>
        <label>2</label>
    </ligand>
</feature>
<dbReference type="SUPFAM" id="SSF109604">
    <property type="entry name" value="HD-domain/PDEase-like"/>
    <property type="match status" value="1"/>
</dbReference>
<dbReference type="CDD" id="cd00077">
    <property type="entry name" value="HDc"/>
    <property type="match status" value="1"/>
</dbReference>
<feature type="binding site" evidence="5">
    <location>
        <position position="329"/>
    </location>
    <ligand>
        <name>Zn(2+)</name>
        <dbReference type="ChEBI" id="CHEBI:29105"/>
        <label>1</label>
    </ligand>
</feature>
<evidence type="ECO:0000313" key="10">
    <source>
        <dbReference type="Proteomes" id="UP000242254"/>
    </source>
</evidence>
<name>A0A2G4T385_RHIZD</name>
<dbReference type="STRING" id="1340429.A0A2G4T385"/>
<dbReference type="AlphaFoldDB" id="A0A2G4T385"/>
<dbReference type="EMBL" id="KZ303844">
    <property type="protein sequence ID" value="PHZ15482.1"/>
    <property type="molecule type" value="Genomic_DNA"/>
</dbReference>
<feature type="domain" description="PDEase" evidence="8">
    <location>
        <begin position="170"/>
        <end position="543"/>
    </location>
</feature>
<dbReference type="GO" id="GO:0004114">
    <property type="term" value="F:3',5'-cyclic-nucleotide phosphodiesterase activity"/>
    <property type="evidence" value="ECO:0007669"/>
    <property type="project" value="InterPro"/>
</dbReference>
<feature type="binding site" evidence="5">
    <location>
        <position position="330"/>
    </location>
    <ligand>
        <name>Zn(2+)</name>
        <dbReference type="ChEBI" id="CHEBI:29105"/>
        <label>1</label>
    </ligand>
</feature>
<comment type="cofactor">
    <cofactor evidence="6">
        <name>a divalent metal cation</name>
        <dbReference type="ChEBI" id="CHEBI:60240"/>
    </cofactor>
    <text evidence="6">Binds 2 divalent metal cations per subunit. Site 1 may preferentially bind zinc ions, while site 2 has a preference for magnesium and/or manganese ions.</text>
</comment>
<dbReference type="InterPro" id="IPR011006">
    <property type="entry name" value="CheY-like_superfamily"/>
</dbReference>
<dbReference type="PRINTS" id="PR00387">
    <property type="entry name" value="PDIESTERASE1"/>
</dbReference>
<evidence type="ECO:0000256" key="3">
    <source>
        <dbReference type="PIRSR" id="PIRSR623088-1"/>
    </source>
</evidence>
<dbReference type="SUPFAM" id="SSF52172">
    <property type="entry name" value="CheY-like"/>
    <property type="match status" value="1"/>
</dbReference>
<evidence type="ECO:0000256" key="4">
    <source>
        <dbReference type="PIRSR" id="PIRSR623088-2"/>
    </source>
</evidence>
<dbReference type="InterPro" id="IPR023174">
    <property type="entry name" value="PDEase_CS"/>
</dbReference>
<feature type="binding site" evidence="4">
    <location>
        <position position="330"/>
    </location>
    <ligand>
        <name>AMP</name>
        <dbReference type="ChEBI" id="CHEBI:456215"/>
    </ligand>
</feature>
<feature type="region of interest" description="Disordered" evidence="7">
    <location>
        <begin position="553"/>
        <end position="592"/>
    </location>
</feature>
<evidence type="ECO:0000256" key="2">
    <source>
        <dbReference type="ARBA" id="ARBA00022801"/>
    </source>
</evidence>
<gene>
    <name evidence="9" type="ORF">RHIMIDRAFT_234830</name>
</gene>
<dbReference type="GO" id="GO:0007165">
    <property type="term" value="P:signal transduction"/>
    <property type="evidence" value="ECO:0007669"/>
    <property type="project" value="InterPro"/>
</dbReference>
<dbReference type="PROSITE" id="PS51845">
    <property type="entry name" value="PDEASE_I_2"/>
    <property type="match status" value="1"/>
</dbReference>
<evidence type="ECO:0000256" key="1">
    <source>
        <dbReference type="ARBA" id="ARBA00022723"/>
    </source>
</evidence>
<comment type="similarity">
    <text evidence="6">Belongs to the cyclic nucleotide phosphodiesterase family.</text>
</comment>
<feature type="binding site" evidence="5">
    <location>
        <position position="274"/>
    </location>
    <ligand>
        <name>Zn(2+)</name>
        <dbReference type="ChEBI" id="CHEBI:29105"/>
        <label>1</label>
    </ligand>
</feature>
<keyword evidence="1 5" id="KW-0479">Metal-binding</keyword>
<dbReference type="Proteomes" id="UP000242254">
    <property type="component" value="Unassembled WGS sequence"/>
</dbReference>
<organism evidence="9 10">
    <name type="scientific">Rhizopus microsporus ATCC 52813</name>
    <dbReference type="NCBI Taxonomy" id="1340429"/>
    <lineage>
        <taxon>Eukaryota</taxon>
        <taxon>Fungi</taxon>
        <taxon>Fungi incertae sedis</taxon>
        <taxon>Mucoromycota</taxon>
        <taxon>Mucoromycotina</taxon>
        <taxon>Mucoromycetes</taxon>
        <taxon>Mucorales</taxon>
        <taxon>Mucorineae</taxon>
        <taxon>Rhizopodaceae</taxon>
        <taxon>Rhizopus</taxon>
    </lineage>
</organism>
<dbReference type="Gene3D" id="1.10.1300.10">
    <property type="entry name" value="3'5'-cyclic nucleotide phosphodiesterase, catalytic domain"/>
    <property type="match status" value="1"/>
</dbReference>
<proteinExistence type="inferred from homology"/>
<dbReference type="GeneID" id="35439228"/>